<feature type="coiled-coil region" evidence="1">
    <location>
        <begin position="27"/>
        <end position="61"/>
    </location>
</feature>
<dbReference type="AlphaFoldDB" id="A0A8H6VZB9"/>
<keyword evidence="3" id="KW-1185">Reference proteome</keyword>
<protein>
    <recommendedName>
        <fullName evidence="4">F-box domain-containing protein</fullName>
    </recommendedName>
</protein>
<feature type="coiled-coil region" evidence="1">
    <location>
        <begin position="463"/>
        <end position="497"/>
    </location>
</feature>
<dbReference type="EMBL" id="JACAZE010000014">
    <property type="protein sequence ID" value="KAF7299744.1"/>
    <property type="molecule type" value="Genomic_DNA"/>
</dbReference>
<keyword evidence="1" id="KW-0175">Coiled coil</keyword>
<accession>A0A8H6VZB9</accession>
<name>A0A8H6VZB9_MYCCL</name>
<proteinExistence type="predicted"/>
<evidence type="ECO:0000256" key="1">
    <source>
        <dbReference type="SAM" id="Coils"/>
    </source>
</evidence>
<reference evidence="2" key="1">
    <citation type="submission" date="2020-05" db="EMBL/GenBank/DDBJ databases">
        <title>Mycena genomes resolve the evolution of fungal bioluminescence.</title>
        <authorList>
            <person name="Tsai I.J."/>
        </authorList>
    </citation>
    <scope>NUCLEOTIDE SEQUENCE</scope>
    <source>
        <strain evidence="2">110903Hualien_Pintung</strain>
    </source>
</reference>
<evidence type="ECO:0000313" key="2">
    <source>
        <dbReference type="EMBL" id="KAF7299744.1"/>
    </source>
</evidence>
<dbReference type="PANTHER" id="PTHR38926:SF5">
    <property type="entry name" value="F-BOX AND LEUCINE-RICH REPEAT PROTEIN 6"/>
    <property type="match status" value="1"/>
</dbReference>
<dbReference type="InterPro" id="IPR032675">
    <property type="entry name" value="LRR_dom_sf"/>
</dbReference>
<evidence type="ECO:0000313" key="3">
    <source>
        <dbReference type="Proteomes" id="UP000613580"/>
    </source>
</evidence>
<gene>
    <name evidence="2" type="ORF">HMN09_00980300</name>
</gene>
<dbReference type="Gene3D" id="3.80.10.10">
    <property type="entry name" value="Ribonuclease Inhibitor"/>
    <property type="match status" value="2"/>
</dbReference>
<evidence type="ECO:0008006" key="4">
    <source>
        <dbReference type="Google" id="ProtNLM"/>
    </source>
</evidence>
<dbReference type="Proteomes" id="UP000613580">
    <property type="component" value="Unassembled WGS sequence"/>
</dbReference>
<sequence>MATRFSSQLHTNYVPSDKERAEIRHLLVEPRVRLREIEKQIEELEAERAKLSTHIDAHEALISPMRRLPEDVLQEIFLRCLPSHRNPAMSSLEAPILLGRICREWRMLAFATPALWARVHIVEPFVEAARGWLERSGRCPLSISFEHERGDDFIAADEFDGPSALLQLVLQHSFHWQSIELSFPHLSRGHSERNTLKELVKLDPSGVPMLKSFRLERADWNSVSEDFQWESIRLLHATHLERLRLAFRGSFGDIKMLPVHWEHLVSLDISLSNGPQQQGSSLEILPILNSCSALQTLRLEQWTQLVPVGLFAPAPAAPQTTVALCPKLKSLEISHSPQLLSYISCPQLRELDLVGHWFEYSGNPNNAPDTEQLLQVMPTYGLLEKFRYSVVRSGAHPTLAAVLEELPPTLKELEIFENPTDPQITDELITLLATPFMSSRFSRYLHTNYAPTDDDQEEIKTLLVEPRVQLRKIEKQIEELQAERDKIATHIEAHEALLSPMRRLPGDILQEIFLQCIPKGRNPAMSAREAPILLGRICHEWRVLAFATPALWARLHVVEPFSSYLSPVPSFAARKAKLTQRLDAARAWLDRSGQCPLSISFQQDGDHSLRSLPGDAALPLDEDSELRMVLLRLVIKYASRWEHIDMTLPIVEHAGTALSAMALLKAEDVPQLASCRIKSSLWASGDDIPWESLQLLHQPQLRRLSIGFCGSLSHFNKLRVHWNRLVELELSEVSHSWISPSEVLEVLDKCSALRVCKLALPDSRLALPPPGAGPQTFPTSIVCCPELRSLQLSGTFKLLTLLDCPQLQTLDVGGRPARFGPPELSAHPPNREILEPIISSTASLETFRYRVANPSEPESELKQVLELLPSTLRELEILDNSSRPQVDDELVSSLATQGRFPHLEDLLLRNCEFLSTDGIVGFLCKIEEQQPCSFKHLTVQYGTPPEDSDTLRVRVQPFIDAGILVNVRYLPPLGQFSPFHGLKLTNAEVTRFFWSTPDEQPENELHDYYE</sequence>
<organism evidence="2 3">
    <name type="scientific">Mycena chlorophos</name>
    <name type="common">Agaric fungus</name>
    <name type="synonym">Agaricus chlorophos</name>
    <dbReference type="NCBI Taxonomy" id="658473"/>
    <lineage>
        <taxon>Eukaryota</taxon>
        <taxon>Fungi</taxon>
        <taxon>Dikarya</taxon>
        <taxon>Basidiomycota</taxon>
        <taxon>Agaricomycotina</taxon>
        <taxon>Agaricomycetes</taxon>
        <taxon>Agaricomycetidae</taxon>
        <taxon>Agaricales</taxon>
        <taxon>Marasmiineae</taxon>
        <taxon>Mycenaceae</taxon>
        <taxon>Mycena</taxon>
    </lineage>
</organism>
<dbReference type="PANTHER" id="PTHR38926">
    <property type="entry name" value="F-BOX DOMAIN CONTAINING PROTEIN, EXPRESSED"/>
    <property type="match status" value="1"/>
</dbReference>
<dbReference type="OrthoDB" id="3038392at2759"/>
<dbReference type="SUPFAM" id="SSF52047">
    <property type="entry name" value="RNI-like"/>
    <property type="match status" value="2"/>
</dbReference>
<comment type="caution">
    <text evidence="2">The sequence shown here is derived from an EMBL/GenBank/DDBJ whole genome shotgun (WGS) entry which is preliminary data.</text>
</comment>